<accession>A0A9D4YTW6</accession>
<reference evidence="3" key="2">
    <citation type="submission" date="2020-11" db="EMBL/GenBank/DDBJ databases">
        <authorList>
            <person name="Cecchin M."/>
            <person name="Marcolungo L."/>
            <person name="Rossato M."/>
            <person name="Girolomoni L."/>
            <person name="Cosentino E."/>
            <person name="Cuine S."/>
            <person name="Li-Beisson Y."/>
            <person name="Delledonne M."/>
            <person name="Ballottari M."/>
        </authorList>
    </citation>
    <scope>NUCLEOTIDE SEQUENCE</scope>
    <source>
        <strain evidence="3">211/11P</strain>
        <tissue evidence="3">Whole cell</tissue>
    </source>
</reference>
<keyword evidence="2" id="KW-0812">Transmembrane</keyword>
<feature type="compositionally biased region" description="Basic and acidic residues" evidence="1">
    <location>
        <begin position="43"/>
        <end position="55"/>
    </location>
</feature>
<dbReference type="OrthoDB" id="10391890at2759"/>
<keyword evidence="4" id="KW-1185">Reference proteome</keyword>
<evidence type="ECO:0000313" key="4">
    <source>
        <dbReference type="Proteomes" id="UP001055712"/>
    </source>
</evidence>
<name>A0A9D4YTW6_CHLVU</name>
<dbReference type="AlphaFoldDB" id="A0A9D4YTW6"/>
<feature type="transmembrane region" description="Helical" evidence="2">
    <location>
        <begin position="6"/>
        <end position="30"/>
    </location>
</feature>
<dbReference type="Proteomes" id="UP001055712">
    <property type="component" value="Unassembled WGS sequence"/>
</dbReference>
<protein>
    <submittedName>
        <fullName evidence="3">Uncharacterized protein</fullName>
    </submittedName>
</protein>
<keyword evidence="2" id="KW-0472">Membrane</keyword>
<evidence type="ECO:0000313" key="3">
    <source>
        <dbReference type="EMBL" id="KAI3426238.1"/>
    </source>
</evidence>
<dbReference type="EMBL" id="SIDB01000011">
    <property type="protein sequence ID" value="KAI3426238.1"/>
    <property type="molecule type" value="Genomic_DNA"/>
</dbReference>
<reference evidence="3" key="1">
    <citation type="journal article" date="2019" name="Plant J.">
        <title>Chlorella vulgaris genome assembly and annotation reveals the molecular basis for metabolic acclimation to high light conditions.</title>
        <authorList>
            <person name="Cecchin M."/>
            <person name="Marcolungo L."/>
            <person name="Rossato M."/>
            <person name="Girolomoni L."/>
            <person name="Cosentino E."/>
            <person name="Cuine S."/>
            <person name="Li-Beisson Y."/>
            <person name="Delledonne M."/>
            <person name="Ballottari M."/>
        </authorList>
    </citation>
    <scope>NUCLEOTIDE SEQUENCE</scope>
    <source>
        <strain evidence="3">211/11P</strain>
    </source>
</reference>
<feature type="region of interest" description="Disordered" evidence="1">
    <location>
        <begin position="43"/>
        <end position="78"/>
    </location>
</feature>
<proteinExistence type="predicted"/>
<comment type="caution">
    <text evidence="3">The sequence shown here is derived from an EMBL/GenBank/DDBJ whole genome shotgun (WGS) entry which is preliminary data.</text>
</comment>
<sequence length="78" mass="8437">MPTVEPLFLAGSLAGIAGLTFASFTAVSYFEVKRKIDEQIARGEDPYELRVEKRAQPPRKPSNSGGGKKKGGGSKRKK</sequence>
<feature type="compositionally biased region" description="Basic residues" evidence="1">
    <location>
        <begin position="67"/>
        <end position="78"/>
    </location>
</feature>
<keyword evidence="2" id="KW-1133">Transmembrane helix</keyword>
<gene>
    <name evidence="3" type="ORF">D9Q98_008614</name>
</gene>
<organism evidence="3 4">
    <name type="scientific">Chlorella vulgaris</name>
    <name type="common">Green alga</name>
    <dbReference type="NCBI Taxonomy" id="3077"/>
    <lineage>
        <taxon>Eukaryota</taxon>
        <taxon>Viridiplantae</taxon>
        <taxon>Chlorophyta</taxon>
        <taxon>core chlorophytes</taxon>
        <taxon>Trebouxiophyceae</taxon>
        <taxon>Chlorellales</taxon>
        <taxon>Chlorellaceae</taxon>
        <taxon>Chlorella clade</taxon>
        <taxon>Chlorella</taxon>
    </lineage>
</organism>
<evidence type="ECO:0000256" key="1">
    <source>
        <dbReference type="SAM" id="MobiDB-lite"/>
    </source>
</evidence>
<evidence type="ECO:0000256" key="2">
    <source>
        <dbReference type="SAM" id="Phobius"/>
    </source>
</evidence>